<comment type="similarity">
    <text evidence="2 8">Belongs to the cytochrome P450 family.</text>
</comment>
<gene>
    <name evidence="9" type="ORF">ISN45_At04g015980</name>
</gene>
<dbReference type="GO" id="GO:0020037">
    <property type="term" value="F:heme binding"/>
    <property type="evidence" value="ECO:0007669"/>
    <property type="project" value="InterPro"/>
</dbReference>
<keyword evidence="8" id="KW-0503">Monooxygenase</keyword>
<name>A0A8T2DXY5_9BRAS</name>
<dbReference type="PANTHER" id="PTHR24286:SF243">
    <property type="entry name" value="CYTOCHROME P450, FAMILY 702, SUBFAMILY A, POLYPEPTIDE 3"/>
    <property type="match status" value="1"/>
</dbReference>
<reference evidence="9 10" key="1">
    <citation type="submission" date="2020-12" db="EMBL/GenBank/DDBJ databases">
        <title>Concerted genomic and epigenomic changes stabilize Arabidopsis allopolyploids.</title>
        <authorList>
            <person name="Chen Z."/>
        </authorList>
    </citation>
    <scope>NUCLEOTIDE SEQUENCE [LARGE SCALE GENOMIC DNA]</scope>
    <source>
        <strain evidence="9">Allo738</strain>
        <tissue evidence="9">Leaf</tissue>
    </source>
</reference>
<evidence type="ECO:0000256" key="2">
    <source>
        <dbReference type="ARBA" id="ARBA00010617"/>
    </source>
</evidence>
<dbReference type="GO" id="GO:0016125">
    <property type="term" value="P:sterol metabolic process"/>
    <property type="evidence" value="ECO:0007669"/>
    <property type="project" value="TreeGrafter"/>
</dbReference>
<dbReference type="Pfam" id="PF00067">
    <property type="entry name" value="p450"/>
    <property type="match status" value="1"/>
</dbReference>
<dbReference type="PANTHER" id="PTHR24286">
    <property type="entry name" value="CYTOCHROME P450 26"/>
    <property type="match status" value="1"/>
</dbReference>
<dbReference type="Proteomes" id="UP000694240">
    <property type="component" value="Chromosome 4"/>
</dbReference>
<keyword evidence="7 8" id="KW-0408">Iron</keyword>
<evidence type="ECO:0000256" key="4">
    <source>
        <dbReference type="ARBA" id="ARBA00022692"/>
    </source>
</evidence>
<evidence type="ECO:0000256" key="6">
    <source>
        <dbReference type="ARBA" id="ARBA00022989"/>
    </source>
</evidence>
<evidence type="ECO:0000256" key="5">
    <source>
        <dbReference type="ARBA" id="ARBA00022723"/>
    </source>
</evidence>
<dbReference type="EMBL" id="JAEFBK010000004">
    <property type="protein sequence ID" value="KAG7616079.1"/>
    <property type="molecule type" value="Genomic_DNA"/>
</dbReference>
<comment type="caution">
    <text evidence="9">The sequence shown here is derived from an EMBL/GenBank/DDBJ whole genome shotgun (WGS) entry which is preliminary data.</text>
</comment>
<evidence type="ECO:0000256" key="3">
    <source>
        <dbReference type="ARBA" id="ARBA00022617"/>
    </source>
</evidence>
<evidence type="ECO:0000313" key="9">
    <source>
        <dbReference type="EMBL" id="KAG7616079.1"/>
    </source>
</evidence>
<dbReference type="PROSITE" id="PS00086">
    <property type="entry name" value="CYTOCHROME_P450"/>
    <property type="match status" value="1"/>
</dbReference>
<evidence type="ECO:0000256" key="1">
    <source>
        <dbReference type="ARBA" id="ARBA00004167"/>
    </source>
</evidence>
<keyword evidence="10" id="KW-1185">Reference proteome</keyword>
<evidence type="ECO:0000256" key="7">
    <source>
        <dbReference type="ARBA" id="ARBA00023004"/>
    </source>
</evidence>
<comment type="subcellular location">
    <subcellularLocation>
        <location evidence="1">Membrane</location>
        <topology evidence="1">Single-pass membrane protein</topology>
    </subcellularLocation>
</comment>
<keyword evidence="6" id="KW-1133">Transmembrane helix</keyword>
<sequence>MGETESEAVKELGLCWSAFRTSWFQFSYNIPGTTVYRLVKARRKAAKLLKALILKKIVSKEGLGDFLDIIFDEMEKDGAALDIDKAVNLIFVFFILSQETTPGVQGAVVKLVADHPSVMEELQREHEAIVQNRADKDTGVTWEEYKSMTFTHMVIKESLRFTSTQPTVHRILDQDVQIGDYTLPAGWLFFGIPQVHFDEEKYDDPLTFNPWRWQGKDIHSTVSREYMPFGAGGTHCVGSEFAKIIKTCMVSFENYFERLPVKLPNNRHVEKEKKKEVKEEEVENWGLRELIDGGDAAPGRILHRNNINIGSSRCNGRYKVA</sequence>
<dbReference type="InterPro" id="IPR001128">
    <property type="entry name" value="Cyt_P450"/>
</dbReference>
<dbReference type="GO" id="GO:0016020">
    <property type="term" value="C:membrane"/>
    <property type="evidence" value="ECO:0007669"/>
    <property type="project" value="UniProtKB-SubCell"/>
</dbReference>
<dbReference type="GO" id="GO:0016132">
    <property type="term" value="P:brassinosteroid biosynthetic process"/>
    <property type="evidence" value="ECO:0007669"/>
    <property type="project" value="TreeGrafter"/>
</dbReference>
<proteinExistence type="inferred from homology"/>
<keyword evidence="5 8" id="KW-0479">Metal-binding</keyword>
<keyword evidence="3 8" id="KW-0349">Heme</keyword>
<dbReference type="GO" id="GO:0010268">
    <property type="term" value="P:brassinosteroid homeostasis"/>
    <property type="evidence" value="ECO:0007669"/>
    <property type="project" value="TreeGrafter"/>
</dbReference>
<organism evidence="9 10">
    <name type="scientific">Arabidopsis thaliana x Arabidopsis arenosa</name>
    <dbReference type="NCBI Taxonomy" id="1240361"/>
    <lineage>
        <taxon>Eukaryota</taxon>
        <taxon>Viridiplantae</taxon>
        <taxon>Streptophyta</taxon>
        <taxon>Embryophyta</taxon>
        <taxon>Tracheophyta</taxon>
        <taxon>Spermatophyta</taxon>
        <taxon>Magnoliopsida</taxon>
        <taxon>eudicotyledons</taxon>
        <taxon>Gunneridae</taxon>
        <taxon>Pentapetalae</taxon>
        <taxon>rosids</taxon>
        <taxon>malvids</taxon>
        <taxon>Brassicales</taxon>
        <taxon>Brassicaceae</taxon>
        <taxon>Camelineae</taxon>
        <taxon>Arabidopsis</taxon>
    </lineage>
</organism>
<dbReference type="GO" id="GO:0016705">
    <property type="term" value="F:oxidoreductase activity, acting on paired donors, with incorporation or reduction of molecular oxygen"/>
    <property type="evidence" value="ECO:0007669"/>
    <property type="project" value="InterPro"/>
</dbReference>
<evidence type="ECO:0000256" key="8">
    <source>
        <dbReference type="RuleBase" id="RU000461"/>
    </source>
</evidence>
<dbReference type="GO" id="GO:0005506">
    <property type="term" value="F:iron ion binding"/>
    <property type="evidence" value="ECO:0007669"/>
    <property type="project" value="InterPro"/>
</dbReference>
<keyword evidence="6" id="KW-0472">Membrane</keyword>
<dbReference type="GO" id="GO:0004497">
    <property type="term" value="F:monooxygenase activity"/>
    <property type="evidence" value="ECO:0007669"/>
    <property type="project" value="UniProtKB-KW"/>
</dbReference>
<evidence type="ECO:0000313" key="10">
    <source>
        <dbReference type="Proteomes" id="UP000694240"/>
    </source>
</evidence>
<keyword evidence="4" id="KW-0812">Transmembrane</keyword>
<accession>A0A8T2DXY5</accession>
<protein>
    <submittedName>
        <fullName evidence="9">Cytochrome P450</fullName>
    </submittedName>
</protein>
<keyword evidence="8" id="KW-0560">Oxidoreductase</keyword>
<dbReference type="AlphaFoldDB" id="A0A8T2DXY5"/>
<dbReference type="InterPro" id="IPR017972">
    <property type="entry name" value="Cyt_P450_CS"/>
</dbReference>